<accession>A0AAP2DZF1</accession>
<gene>
    <name evidence="1" type="primary">narM</name>
    <name evidence="1" type="ORF">KK062_11545</name>
</gene>
<dbReference type="Proteomes" id="UP001319080">
    <property type="component" value="Unassembled WGS sequence"/>
</dbReference>
<organism evidence="1 2">
    <name type="scientific">Dawidia cretensis</name>
    <dbReference type="NCBI Taxonomy" id="2782350"/>
    <lineage>
        <taxon>Bacteria</taxon>
        <taxon>Pseudomonadati</taxon>
        <taxon>Bacteroidota</taxon>
        <taxon>Cytophagia</taxon>
        <taxon>Cytophagales</taxon>
        <taxon>Chryseotaleaceae</taxon>
        <taxon>Dawidia</taxon>
    </lineage>
</organism>
<protein>
    <submittedName>
        <fullName evidence="1">Nitrate reductase maturation protein NarM</fullName>
    </submittedName>
</protein>
<dbReference type="AlphaFoldDB" id="A0AAP2DZF1"/>
<proteinExistence type="predicted"/>
<evidence type="ECO:0000313" key="1">
    <source>
        <dbReference type="EMBL" id="MBT1708862.1"/>
    </source>
</evidence>
<dbReference type="EMBL" id="JAHESE010000009">
    <property type="protein sequence ID" value="MBT1708862.1"/>
    <property type="molecule type" value="Genomic_DNA"/>
</dbReference>
<dbReference type="NCBIfam" id="TIGR02664">
    <property type="entry name" value="nitr_red_assoc"/>
    <property type="match status" value="1"/>
</dbReference>
<dbReference type="Pfam" id="PF09655">
    <property type="entry name" value="Nitr_red_assoc"/>
    <property type="match status" value="1"/>
</dbReference>
<sequence length="156" mass="18147">MTTTAIEYFAFEEDFVEDNVRCIPMIVRYKLDACLVKLKLAEWSRMTVEERSLLAVLPCETAMEIEEYRNFLCDIIHLRTGQHATPLSPAAAYTPARLQHMPASLCETLDQQRYTVSSEQWHRLSVLQRFALVKLSTSTHEQKNFPHALREFNLLQ</sequence>
<reference evidence="1 2" key="1">
    <citation type="submission" date="2021-05" db="EMBL/GenBank/DDBJ databases">
        <title>A Polyphasic approach of four new species of the genus Ohtaekwangia: Ohtaekwangia histidinii sp. nov., Ohtaekwangia cretensis sp. nov., Ohtaekwangia indiensis sp. nov., Ohtaekwangia reichenbachii sp. nov. from diverse environment.</title>
        <authorList>
            <person name="Octaviana S."/>
        </authorList>
    </citation>
    <scope>NUCLEOTIDE SEQUENCE [LARGE SCALE GENOMIC DNA]</scope>
    <source>
        <strain evidence="1 2">PWU5</strain>
    </source>
</reference>
<name>A0AAP2DZF1_9BACT</name>
<dbReference type="RefSeq" id="WP_254084451.1">
    <property type="nucleotide sequence ID" value="NZ_JAHESE010000009.1"/>
</dbReference>
<dbReference type="InterPro" id="IPR013481">
    <property type="entry name" value="NarM"/>
</dbReference>
<evidence type="ECO:0000313" key="2">
    <source>
        <dbReference type="Proteomes" id="UP001319080"/>
    </source>
</evidence>
<comment type="caution">
    <text evidence="1">The sequence shown here is derived from an EMBL/GenBank/DDBJ whole genome shotgun (WGS) entry which is preliminary data.</text>
</comment>
<keyword evidence="2" id="KW-1185">Reference proteome</keyword>